<dbReference type="Gene3D" id="3.80.10.10">
    <property type="entry name" value="Ribonuclease Inhibitor"/>
    <property type="match status" value="1"/>
</dbReference>
<evidence type="ECO:0000313" key="1">
    <source>
        <dbReference type="EMBL" id="MEQ2557876.1"/>
    </source>
</evidence>
<dbReference type="EMBL" id="JBBMEX010000007">
    <property type="protein sequence ID" value="MEQ2557876.1"/>
    <property type="molecule type" value="Genomic_DNA"/>
</dbReference>
<proteinExistence type="predicted"/>
<organism evidence="1 2">
    <name type="scientific">Maccoyibacter intestinihominis</name>
    <dbReference type="NCBI Taxonomy" id="3133499"/>
    <lineage>
        <taxon>Bacteria</taxon>
        <taxon>Bacillati</taxon>
        <taxon>Bacillota</taxon>
        <taxon>Clostridia</taxon>
        <taxon>Lachnospirales</taxon>
        <taxon>Lachnospiraceae</taxon>
        <taxon>Maccoyibacter</taxon>
    </lineage>
</organism>
<name>A0ABV1HF39_9FIRM</name>
<dbReference type="RefSeq" id="WP_353530879.1">
    <property type="nucleotide sequence ID" value="NZ_JBBMEX010000007.1"/>
</dbReference>
<dbReference type="Proteomes" id="UP001454489">
    <property type="component" value="Unassembled WGS sequence"/>
</dbReference>
<sequence>MYKPTRHSYEKRMKNQRRKAKAGLLLATTLTAGMAVNPCPAVTGLASYLTGTGNVSVVQAAETLSISKENVTKIDLGKQEDKIDEDCVILTLDHDGTYILMGQNYMNDTWVDTQIQVPEGVTVNLILAEDFSIQNDDGAYVWNSGYWSGKSLTPFVIQGTANLYVDDTVKIHNSVSDKNYEGNTTHEFYRGLFRVDGTMTIKEVKDGAKIKLEQDVNNKAQWGAGYYDEESREYKCINDIPAVFEGTGTVILKEGTFDGTEISYPRVREGSEFKQGEAVTDNKITSKVAHLIIRGGNYNNIEIHKERVVDKYTVAGGTLEVEEGTFAKIDGEYVLDSCSVKTPADADEDFSVAMTNHDYGAADYSWSADKSTCTASRICQKDKTHIETETATATSVITKRPTCTTAGERTYKAEFKNAAFATQTQTEAVAKKGHKYAAPTYSWSADKSTCTASRICQKDKTHVETEKATVTSAVTTQPTYEKTGVRTYTAAFKNAAFSTQTQTETIAKRVKPQENIQTKTSIKKASVSGISNKNYNGKSQKQSIKVKLGKKTLKQGTDYAVSYKNNKNIGKATVTIKGKGKYEGSIKKTFQITVAKGKTYTAGNFKYKMTKASTNGKGTVTLAATKKSKSDKKFTSCKIADTVKIGGKTFKVTAIGDDAFKGYKKLKTITIESKNIESVGKNAVKNIHKEATIKVPKNKVKEYKKLFNKNTGFTSKMMIKKA</sequence>
<evidence type="ECO:0000313" key="2">
    <source>
        <dbReference type="Proteomes" id="UP001454489"/>
    </source>
</evidence>
<evidence type="ECO:0008006" key="3">
    <source>
        <dbReference type="Google" id="ProtNLM"/>
    </source>
</evidence>
<keyword evidence="2" id="KW-1185">Reference proteome</keyword>
<reference evidence="1 2" key="1">
    <citation type="submission" date="2024-03" db="EMBL/GenBank/DDBJ databases">
        <title>Human intestinal bacterial collection.</title>
        <authorList>
            <person name="Pauvert C."/>
            <person name="Hitch T.C.A."/>
            <person name="Clavel T."/>
        </authorList>
    </citation>
    <scope>NUCLEOTIDE SEQUENCE [LARGE SCALE GENOMIC DNA]</scope>
    <source>
        <strain evidence="1 2">CLA-AA-H185</strain>
    </source>
</reference>
<dbReference type="InterPro" id="IPR032675">
    <property type="entry name" value="LRR_dom_sf"/>
</dbReference>
<gene>
    <name evidence="1" type="ORF">WMO43_08350</name>
</gene>
<accession>A0ABV1HF39</accession>
<protein>
    <recommendedName>
        <fullName evidence="3">Leucine-rich repeat domain-containing protein</fullName>
    </recommendedName>
</protein>
<comment type="caution">
    <text evidence="1">The sequence shown here is derived from an EMBL/GenBank/DDBJ whole genome shotgun (WGS) entry which is preliminary data.</text>
</comment>